<dbReference type="AlphaFoldDB" id="A0A0C3KLJ4"/>
<dbReference type="OrthoDB" id="3238474at2759"/>
<keyword evidence="2" id="KW-0812">Transmembrane</keyword>
<feature type="region of interest" description="Disordered" evidence="1">
    <location>
        <begin position="1"/>
        <end position="35"/>
    </location>
</feature>
<keyword evidence="4" id="KW-1185">Reference proteome</keyword>
<name>A0A0C3KLJ4_9AGAM</name>
<sequence length="352" mass="37018">MAPRRKGSNNDGGNDVVSPSSTTSVTDSIISSTTQSPSATALFNTAVSDPVTSSPPAGLVNAASSSSNSGQSSTSVKIIGGIVAALIGILIIFCVSIFYLKRRWKAREQQDTRRAVLHDAKAQRDEEEGGGEGTAFISDLKTHSREDSMASTRSKGSADDYLKSGRKRSSIGTYHTPGVAAEEAYMMFGGSTHDLNEEEEKKPLTYHERHLSESSMASNRLSWSGVPAPTDPRARRISLLDDDSRYPVVNASSDSLGRPQQMRHSVSYPPGVVDPFSDATPTTSPKAPSRALTTGDFTYPVAKPAGARPPPGAATPATPGAMGRRVSLKGGVGVRRGSTPGSPVGSPKSAWK</sequence>
<keyword evidence="2" id="KW-0472">Membrane</keyword>
<dbReference type="HOGENOM" id="CLU_787998_0_0_1"/>
<feature type="region of interest" description="Disordered" evidence="1">
    <location>
        <begin position="110"/>
        <end position="175"/>
    </location>
</feature>
<evidence type="ECO:0000313" key="3">
    <source>
        <dbReference type="EMBL" id="KIO22258.1"/>
    </source>
</evidence>
<feature type="compositionally biased region" description="Polar residues" evidence="1">
    <location>
        <begin position="213"/>
        <end position="222"/>
    </location>
</feature>
<feature type="compositionally biased region" description="Basic and acidic residues" evidence="1">
    <location>
        <begin position="110"/>
        <end position="124"/>
    </location>
</feature>
<evidence type="ECO:0000256" key="2">
    <source>
        <dbReference type="SAM" id="Phobius"/>
    </source>
</evidence>
<feature type="region of interest" description="Disordered" evidence="1">
    <location>
        <begin position="250"/>
        <end position="352"/>
    </location>
</feature>
<feature type="compositionally biased region" description="Low complexity" evidence="1">
    <location>
        <begin position="15"/>
        <end position="35"/>
    </location>
</feature>
<evidence type="ECO:0000256" key="1">
    <source>
        <dbReference type="SAM" id="MobiDB-lite"/>
    </source>
</evidence>
<reference evidence="3 4" key="1">
    <citation type="submission" date="2014-04" db="EMBL/GenBank/DDBJ databases">
        <authorList>
            <consortium name="DOE Joint Genome Institute"/>
            <person name="Kuo A."/>
            <person name="Girlanda M."/>
            <person name="Perotto S."/>
            <person name="Kohler A."/>
            <person name="Nagy L.G."/>
            <person name="Floudas D."/>
            <person name="Copeland A."/>
            <person name="Barry K.W."/>
            <person name="Cichocki N."/>
            <person name="Veneault-Fourrey C."/>
            <person name="LaButti K."/>
            <person name="Lindquist E.A."/>
            <person name="Lipzen A."/>
            <person name="Lundell T."/>
            <person name="Morin E."/>
            <person name="Murat C."/>
            <person name="Sun H."/>
            <person name="Tunlid A."/>
            <person name="Henrissat B."/>
            <person name="Grigoriev I.V."/>
            <person name="Hibbett D.S."/>
            <person name="Martin F."/>
            <person name="Nordberg H.P."/>
            <person name="Cantor M.N."/>
            <person name="Hua S.X."/>
        </authorList>
    </citation>
    <scope>NUCLEOTIDE SEQUENCE [LARGE SCALE GENOMIC DNA]</scope>
    <source>
        <strain evidence="3 4">MUT 4182</strain>
    </source>
</reference>
<dbReference type="EMBL" id="KN823114">
    <property type="protein sequence ID" value="KIO22258.1"/>
    <property type="molecule type" value="Genomic_DNA"/>
</dbReference>
<protein>
    <submittedName>
        <fullName evidence="3">Uncharacterized protein</fullName>
    </submittedName>
</protein>
<organism evidence="3 4">
    <name type="scientific">Tulasnella calospora MUT 4182</name>
    <dbReference type="NCBI Taxonomy" id="1051891"/>
    <lineage>
        <taxon>Eukaryota</taxon>
        <taxon>Fungi</taxon>
        <taxon>Dikarya</taxon>
        <taxon>Basidiomycota</taxon>
        <taxon>Agaricomycotina</taxon>
        <taxon>Agaricomycetes</taxon>
        <taxon>Cantharellales</taxon>
        <taxon>Tulasnellaceae</taxon>
        <taxon>Tulasnella</taxon>
    </lineage>
</organism>
<feature type="region of interest" description="Disordered" evidence="1">
    <location>
        <begin position="211"/>
        <end position="233"/>
    </location>
</feature>
<evidence type="ECO:0000313" key="4">
    <source>
        <dbReference type="Proteomes" id="UP000054248"/>
    </source>
</evidence>
<proteinExistence type="predicted"/>
<dbReference type="Proteomes" id="UP000054248">
    <property type="component" value="Unassembled WGS sequence"/>
</dbReference>
<feature type="compositionally biased region" description="Polar residues" evidence="1">
    <location>
        <begin position="279"/>
        <end position="296"/>
    </location>
</feature>
<reference evidence="4" key="2">
    <citation type="submission" date="2015-01" db="EMBL/GenBank/DDBJ databases">
        <title>Evolutionary Origins and Diversification of the Mycorrhizal Mutualists.</title>
        <authorList>
            <consortium name="DOE Joint Genome Institute"/>
            <consortium name="Mycorrhizal Genomics Consortium"/>
            <person name="Kohler A."/>
            <person name="Kuo A."/>
            <person name="Nagy L.G."/>
            <person name="Floudas D."/>
            <person name="Copeland A."/>
            <person name="Barry K.W."/>
            <person name="Cichocki N."/>
            <person name="Veneault-Fourrey C."/>
            <person name="LaButti K."/>
            <person name="Lindquist E.A."/>
            <person name="Lipzen A."/>
            <person name="Lundell T."/>
            <person name="Morin E."/>
            <person name="Murat C."/>
            <person name="Riley R."/>
            <person name="Ohm R."/>
            <person name="Sun H."/>
            <person name="Tunlid A."/>
            <person name="Henrissat B."/>
            <person name="Grigoriev I.V."/>
            <person name="Hibbett D.S."/>
            <person name="Martin F."/>
        </authorList>
    </citation>
    <scope>NUCLEOTIDE SEQUENCE [LARGE SCALE GENOMIC DNA]</scope>
    <source>
        <strain evidence="4">MUT 4182</strain>
    </source>
</reference>
<feature type="transmembrane region" description="Helical" evidence="2">
    <location>
        <begin position="78"/>
        <end position="100"/>
    </location>
</feature>
<accession>A0A0C3KLJ4</accession>
<gene>
    <name evidence="3" type="ORF">M407DRAFT_245221</name>
</gene>
<keyword evidence="2" id="KW-1133">Transmembrane helix</keyword>